<keyword evidence="12" id="KW-1185">Reference proteome</keyword>
<keyword evidence="5 8" id="KW-1133">Transmembrane helix</keyword>
<feature type="transmembrane region" description="Helical" evidence="10">
    <location>
        <begin position="159"/>
        <end position="181"/>
    </location>
</feature>
<reference evidence="11" key="2">
    <citation type="submission" date="2023-05" db="EMBL/GenBank/DDBJ databases">
        <authorList>
            <person name="Schelkunov M.I."/>
        </authorList>
    </citation>
    <scope>NUCLEOTIDE SEQUENCE</scope>
    <source>
        <strain evidence="11">Hsosn_3</strain>
        <tissue evidence="11">Leaf</tissue>
    </source>
</reference>
<evidence type="ECO:0000256" key="7">
    <source>
        <dbReference type="ARBA" id="ARBA00023265"/>
    </source>
</evidence>
<protein>
    <recommendedName>
        <fullName evidence="8">MLO-like protein</fullName>
    </recommendedName>
</protein>
<keyword evidence="3 8" id="KW-0812">Transmembrane</keyword>
<feature type="compositionally biased region" description="Basic and acidic residues" evidence="9">
    <location>
        <begin position="499"/>
        <end position="508"/>
    </location>
</feature>
<keyword evidence="8" id="KW-0112">Calmodulin-binding</keyword>
<dbReference type="Proteomes" id="UP001237642">
    <property type="component" value="Unassembled WGS sequence"/>
</dbReference>
<gene>
    <name evidence="8" type="primary">MLO</name>
    <name evidence="11" type="ORF">POM88_046687</name>
</gene>
<dbReference type="EMBL" id="JAUIZM010000010">
    <property type="protein sequence ID" value="KAK1362213.1"/>
    <property type="molecule type" value="Genomic_DNA"/>
</dbReference>
<dbReference type="PANTHER" id="PTHR31942:SF82">
    <property type="entry name" value="MLO PROTEIN HOMOLOG 1"/>
    <property type="match status" value="1"/>
</dbReference>
<evidence type="ECO:0000256" key="4">
    <source>
        <dbReference type="ARBA" id="ARBA00022821"/>
    </source>
</evidence>
<evidence type="ECO:0000313" key="11">
    <source>
        <dbReference type="EMBL" id="KAK1362213.1"/>
    </source>
</evidence>
<dbReference type="Pfam" id="PF03094">
    <property type="entry name" value="Mlo"/>
    <property type="match status" value="1"/>
</dbReference>
<proteinExistence type="inferred from homology"/>
<dbReference type="AlphaFoldDB" id="A0AAD8H953"/>
<feature type="compositionally biased region" description="Polar residues" evidence="9">
    <location>
        <begin position="480"/>
        <end position="498"/>
    </location>
</feature>
<feature type="transmembrane region" description="Helical" evidence="10">
    <location>
        <begin position="285"/>
        <end position="305"/>
    </location>
</feature>
<dbReference type="GO" id="GO:0006952">
    <property type="term" value="P:defense response"/>
    <property type="evidence" value="ECO:0007669"/>
    <property type="project" value="UniProtKB-KW"/>
</dbReference>
<organism evidence="11 12">
    <name type="scientific">Heracleum sosnowskyi</name>
    <dbReference type="NCBI Taxonomy" id="360622"/>
    <lineage>
        <taxon>Eukaryota</taxon>
        <taxon>Viridiplantae</taxon>
        <taxon>Streptophyta</taxon>
        <taxon>Embryophyta</taxon>
        <taxon>Tracheophyta</taxon>
        <taxon>Spermatophyta</taxon>
        <taxon>Magnoliopsida</taxon>
        <taxon>eudicotyledons</taxon>
        <taxon>Gunneridae</taxon>
        <taxon>Pentapetalae</taxon>
        <taxon>asterids</taxon>
        <taxon>campanulids</taxon>
        <taxon>Apiales</taxon>
        <taxon>Apiaceae</taxon>
        <taxon>Apioideae</taxon>
        <taxon>apioid superclade</taxon>
        <taxon>Tordylieae</taxon>
        <taxon>Tordyliinae</taxon>
        <taxon>Heracleum</taxon>
    </lineage>
</organism>
<feature type="region of interest" description="Disordered" evidence="9">
    <location>
        <begin position="480"/>
        <end position="530"/>
    </location>
</feature>
<comment type="similarity">
    <text evidence="2 8">Belongs to the MLO family.</text>
</comment>
<feature type="transmembrane region" description="Helical" evidence="10">
    <location>
        <begin position="311"/>
        <end position="332"/>
    </location>
</feature>
<evidence type="ECO:0000256" key="2">
    <source>
        <dbReference type="ARBA" id="ARBA00006574"/>
    </source>
</evidence>
<dbReference type="GO" id="GO:0005516">
    <property type="term" value="F:calmodulin binding"/>
    <property type="evidence" value="ECO:0007669"/>
    <property type="project" value="UniProtKB-KW"/>
</dbReference>
<evidence type="ECO:0000256" key="3">
    <source>
        <dbReference type="ARBA" id="ARBA00022692"/>
    </source>
</evidence>
<comment type="subcellular location">
    <subcellularLocation>
        <location evidence="1 8">Membrane</location>
        <topology evidence="1 8">Multi-pass membrane protein</topology>
    </subcellularLocation>
</comment>
<evidence type="ECO:0000256" key="6">
    <source>
        <dbReference type="ARBA" id="ARBA00023136"/>
    </source>
</evidence>
<evidence type="ECO:0000256" key="9">
    <source>
        <dbReference type="SAM" id="MobiDB-lite"/>
    </source>
</evidence>
<feature type="transmembrane region" description="Helical" evidence="10">
    <location>
        <begin position="410"/>
        <end position="430"/>
    </location>
</feature>
<reference evidence="11" key="1">
    <citation type="submission" date="2023-02" db="EMBL/GenBank/DDBJ databases">
        <title>Genome of toxic invasive species Heracleum sosnowskyi carries increased number of genes despite the absence of recent whole-genome duplications.</title>
        <authorList>
            <person name="Schelkunov M."/>
            <person name="Shtratnikova V."/>
            <person name="Makarenko M."/>
            <person name="Klepikova A."/>
            <person name="Omelchenko D."/>
            <person name="Novikova G."/>
            <person name="Obukhova E."/>
            <person name="Bogdanov V."/>
            <person name="Penin A."/>
            <person name="Logacheva M."/>
        </authorList>
    </citation>
    <scope>NUCLEOTIDE SEQUENCE</scope>
    <source>
        <strain evidence="11">Hsosn_3</strain>
        <tissue evidence="11">Leaf</tissue>
    </source>
</reference>
<keyword evidence="6 8" id="KW-0472">Membrane</keyword>
<name>A0AAD8H953_9APIA</name>
<sequence length="530" mass="60848">MEAGELDDRSLQEIPTWAVALVCAVFIIISISIEHGILSLGKLFHKRQKKAMTEALEKMKAELTILGFISLLLSVSTTYVVKICIPIKLGKTLLPCQHYKEKSGLFDDKGENEGGDRRKLLSYAEGMMWHRSLVARDEHEDYCAAKGRISLISYKGIHQLHMCIFVLVVFHILYSVILMALGQAKMMKWKAWESETSSLEYQVTIDPRRLRFTHQTTFVKRHVGFSRKPLIRWIVAFFRQFLGSISKADYLAIRGGFINAHFAPNSKFNFHKYIRRSMEDDYKKVLGISIPLWISALIFLILNVYEWHTLTWLSIVPLLILVMVGTKLELVIMDMAQQIHDQTIIVRGSPIVQPSDDFFWFHRPQWILFLIHLTLFQNAFQMAFFIFTLFEFGHKPCFHEKLVSVLLRVMLGVALHVLCSYITFPLYALVTQMGSHMKQSIFQEQTAKALRNWHKSAKANQKKLRKAAVPTAFVAPSVCDESTPNESIPHTPVSSCQSEHSDDQHWDLEASNPISQQPEKTKESHDIGLT</sequence>
<keyword evidence="7 8" id="KW-0568">Pathogenesis-related protein</keyword>
<feature type="transmembrane region" description="Helical" evidence="10">
    <location>
        <begin position="366"/>
        <end position="390"/>
    </location>
</feature>
<evidence type="ECO:0000256" key="5">
    <source>
        <dbReference type="ARBA" id="ARBA00022989"/>
    </source>
</evidence>
<comment type="domain">
    <text evidence="8">The C-terminus contains a calmodulin-binding domain, which binds calmodulin in a calcium-dependent fashion.</text>
</comment>
<evidence type="ECO:0000256" key="10">
    <source>
        <dbReference type="SAM" id="Phobius"/>
    </source>
</evidence>
<feature type="transmembrane region" description="Helical" evidence="10">
    <location>
        <begin position="17"/>
        <end position="40"/>
    </location>
</feature>
<feature type="transmembrane region" description="Helical" evidence="10">
    <location>
        <begin position="61"/>
        <end position="81"/>
    </location>
</feature>
<evidence type="ECO:0000256" key="1">
    <source>
        <dbReference type="ARBA" id="ARBA00004141"/>
    </source>
</evidence>
<feature type="compositionally biased region" description="Basic and acidic residues" evidence="9">
    <location>
        <begin position="519"/>
        <end position="530"/>
    </location>
</feature>
<dbReference type="GO" id="GO:0016020">
    <property type="term" value="C:membrane"/>
    <property type="evidence" value="ECO:0007669"/>
    <property type="project" value="UniProtKB-SubCell"/>
</dbReference>
<comment type="function">
    <text evidence="8">May be involved in modulation of pathogen defense and leaf cell death.</text>
</comment>
<dbReference type="PANTHER" id="PTHR31942">
    <property type="entry name" value="MLO-LIKE PROTEIN 1"/>
    <property type="match status" value="1"/>
</dbReference>
<keyword evidence="4 8" id="KW-0611">Plant defense</keyword>
<evidence type="ECO:0000313" key="12">
    <source>
        <dbReference type="Proteomes" id="UP001237642"/>
    </source>
</evidence>
<evidence type="ECO:0000256" key="8">
    <source>
        <dbReference type="RuleBase" id="RU280816"/>
    </source>
</evidence>
<comment type="caution">
    <text evidence="11">The sequence shown here is derived from an EMBL/GenBank/DDBJ whole genome shotgun (WGS) entry which is preliminary data.</text>
</comment>
<accession>A0AAD8H953</accession>
<dbReference type="InterPro" id="IPR004326">
    <property type="entry name" value="Mlo"/>
</dbReference>